<sequence length="189" mass="19066">MVETINATVYKGFSDTKVGLTVVATGGKVYVDSLSELFATTALQAGDEVVMVNGNLVEGMTSNEVVGIIKSCTGDVNVVAKRGAVAVAVAPSAPAAATAVKVTSPAAAIAGAPPGNAPAGGVWGTVKYVGSDTQMKACIACLCCGPLGLCILACPSDEKDAYCVNGRVYDAGGKYICPKDDKFAPARQR</sequence>
<accession>A0AAD3CR03</accession>
<dbReference type="Proteomes" id="UP001054902">
    <property type="component" value="Unassembled WGS sequence"/>
</dbReference>
<dbReference type="Pfam" id="PF00595">
    <property type="entry name" value="PDZ"/>
    <property type="match status" value="1"/>
</dbReference>
<dbReference type="SMART" id="SM00228">
    <property type="entry name" value="PDZ"/>
    <property type="match status" value="1"/>
</dbReference>
<evidence type="ECO:0000313" key="3">
    <source>
        <dbReference type="Proteomes" id="UP001054902"/>
    </source>
</evidence>
<organism evidence="2 3">
    <name type="scientific">Chaetoceros tenuissimus</name>
    <dbReference type="NCBI Taxonomy" id="426638"/>
    <lineage>
        <taxon>Eukaryota</taxon>
        <taxon>Sar</taxon>
        <taxon>Stramenopiles</taxon>
        <taxon>Ochrophyta</taxon>
        <taxon>Bacillariophyta</taxon>
        <taxon>Coscinodiscophyceae</taxon>
        <taxon>Chaetocerotophycidae</taxon>
        <taxon>Chaetocerotales</taxon>
        <taxon>Chaetocerotaceae</taxon>
        <taxon>Chaetoceros</taxon>
    </lineage>
</organism>
<dbReference type="AlphaFoldDB" id="A0AAD3CR03"/>
<evidence type="ECO:0000313" key="2">
    <source>
        <dbReference type="EMBL" id="GFH50278.1"/>
    </source>
</evidence>
<dbReference type="InterPro" id="IPR036034">
    <property type="entry name" value="PDZ_sf"/>
</dbReference>
<name>A0AAD3CR03_9STRA</name>
<protein>
    <recommendedName>
        <fullName evidence="1">PDZ domain-containing protein</fullName>
    </recommendedName>
</protein>
<comment type="caution">
    <text evidence="2">The sequence shown here is derived from an EMBL/GenBank/DDBJ whole genome shotgun (WGS) entry which is preliminary data.</text>
</comment>
<reference evidence="2 3" key="1">
    <citation type="journal article" date="2021" name="Sci. Rep.">
        <title>The genome of the diatom Chaetoceros tenuissimus carries an ancient integrated fragment of an extant virus.</title>
        <authorList>
            <person name="Hongo Y."/>
            <person name="Kimura K."/>
            <person name="Takaki Y."/>
            <person name="Yoshida Y."/>
            <person name="Baba S."/>
            <person name="Kobayashi G."/>
            <person name="Nagasaki K."/>
            <person name="Hano T."/>
            <person name="Tomaru Y."/>
        </authorList>
    </citation>
    <scope>NUCLEOTIDE SEQUENCE [LARGE SCALE GENOMIC DNA]</scope>
    <source>
        <strain evidence="2 3">NIES-3715</strain>
    </source>
</reference>
<dbReference type="InterPro" id="IPR001478">
    <property type="entry name" value="PDZ"/>
</dbReference>
<feature type="domain" description="PDZ" evidence="1">
    <location>
        <begin position="6"/>
        <end position="84"/>
    </location>
</feature>
<proteinExistence type="predicted"/>
<gene>
    <name evidence="2" type="ORF">CTEN210_06754</name>
</gene>
<evidence type="ECO:0000259" key="1">
    <source>
        <dbReference type="PROSITE" id="PS50106"/>
    </source>
</evidence>
<dbReference type="Gene3D" id="2.30.42.10">
    <property type="match status" value="1"/>
</dbReference>
<dbReference type="CDD" id="cd00136">
    <property type="entry name" value="PDZ_canonical"/>
    <property type="match status" value="1"/>
</dbReference>
<dbReference type="EMBL" id="BLLK01000038">
    <property type="protein sequence ID" value="GFH50278.1"/>
    <property type="molecule type" value="Genomic_DNA"/>
</dbReference>
<keyword evidence="3" id="KW-1185">Reference proteome</keyword>
<dbReference type="SUPFAM" id="SSF50156">
    <property type="entry name" value="PDZ domain-like"/>
    <property type="match status" value="1"/>
</dbReference>
<dbReference type="PROSITE" id="PS50106">
    <property type="entry name" value="PDZ"/>
    <property type="match status" value="1"/>
</dbReference>